<keyword evidence="9 12" id="KW-0472">Membrane</keyword>
<feature type="transmembrane region" description="Helical" evidence="12">
    <location>
        <begin position="96"/>
        <end position="114"/>
    </location>
</feature>
<accession>A0A9E5DJF5</accession>
<feature type="transmembrane region" description="Helical" evidence="12">
    <location>
        <begin position="266"/>
        <end position="286"/>
    </location>
</feature>
<evidence type="ECO:0000256" key="12">
    <source>
        <dbReference type="HAMAP-Rule" id="MF_01006"/>
    </source>
</evidence>
<dbReference type="PANTHER" id="PTHR30622">
    <property type="entry name" value="UNDECAPRENYL-DIPHOSPHATASE"/>
    <property type="match status" value="1"/>
</dbReference>
<keyword evidence="7 12" id="KW-0378">Hydrolase</keyword>
<dbReference type="Pfam" id="PF02673">
    <property type="entry name" value="BacA"/>
    <property type="match status" value="1"/>
</dbReference>
<feature type="transmembrane region" description="Helical" evidence="12">
    <location>
        <begin position="204"/>
        <end position="225"/>
    </location>
</feature>
<keyword evidence="8 12" id="KW-1133">Transmembrane helix</keyword>
<comment type="similarity">
    <text evidence="2 12">Belongs to the UppP family.</text>
</comment>
<keyword evidence="15" id="KW-1185">Reference proteome</keyword>
<feature type="transmembrane region" description="Helical" evidence="12">
    <location>
        <begin position="6"/>
        <end position="31"/>
    </location>
</feature>
<evidence type="ECO:0000313" key="14">
    <source>
        <dbReference type="EMBL" id="MCZ3371384.1"/>
    </source>
</evidence>
<feature type="transmembrane region" description="Helical" evidence="12">
    <location>
        <begin position="120"/>
        <end position="141"/>
    </location>
</feature>
<evidence type="ECO:0000256" key="4">
    <source>
        <dbReference type="ARBA" id="ARBA00021581"/>
    </source>
</evidence>
<dbReference type="Proteomes" id="UP001074446">
    <property type="component" value="Unassembled WGS sequence"/>
</dbReference>
<evidence type="ECO:0000256" key="7">
    <source>
        <dbReference type="ARBA" id="ARBA00022801"/>
    </source>
</evidence>
<evidence type="ECO:0000256" key="2">
    <source>
        <dbReference type="ARBA" id="ARBA00010621"/>
    </source>
</evidence>
<evidence type="ECO:0000256" key="10">
    <source>
        <dbReference type="ARBA" id="ARBA00032707"/>
    </source>
</evidence>
<keyword evidence="6 12" id="KW-0812">Transmembrane</keyword>
<evidence type="ECO:0000313" key="13">
    <source>
        <dbReference type="EMBL" id="MCZ3365919.1"/>
    </source>
</evidence>
<evidence type="ECO:0000313" key="15">
    <source>
        <dbReference type="Proteomes" id="UP001068021"/>
    </source>
</evidence>
<dbReference type="EMBL" id="JAPVER010000020">
    <property type="protein sequence ID" value="MCZ3365919.1"/>
    <property type="molecule type" value="Genomic_DNA"/>
</dbReference>
<evidence type="ECO:0000256" key="3">
    <source>
        <dbReference type="ARBA" id="ARBA00012374"/>
    </source>
</evidence>
<dbReference type="EMBL" id="JAPVES010000024">
    <property type="protein sequence ID" value="MCZ3371384.1"/>
    <property type="molecule type" value="Genomic_DNA"/>
</dbReference>
<comment type="subcellular location">
    <subcellularLocation>
        <location evidence="1 12">Cell membrane</location>
        <topology evidence="1 12">Multi-pass membrane protein</topology>
    </subcellularLocation>
</comment>
<gene>
    <name evidence="12" type="primary">uppP</name>
    <name evidence="14" type="ORF">O3H35_01915</name>
    <name evidence="13" type="ORF">O3H54_08495</name>
</gene>
<reference evidence="14" key="1">
    <citation type="submission" date="2022-12" db="EMBL/GenBank/DDBJ databases">
        <title>Reclassification of two methanogenic archaea species isolated from the Kolyma lowland permafrost.</title>
        <authorList>
            <person name="Trubitsyn V.E."/>
            <person name="Rivkina E.M."/>
            <person name="Shcherbakova V.A."/>
        </authorList>
    </citation>
    <scope>NUCLEOTIDE SEQUENCE</scope>
    <source>
        <strain evidence="13">M2</strain>
        <strain evidence="14">MK4</strain>
    </source>
</reference>
<evidence type="ECO:0000256" key="11">
    <source>
        <dbReference type="ARBA" id="ARBA00047594"/>
    </source>
</evidence>
<organism evidence="14">
    <name type="scientific">Methanobacterium veterum</name>
    <dbReference type="NCBI Taxonomy" id="408577"/>
    <lineage>
        <taxon>Archaea</taxon>
        <taxon>Methanobacteriati</taxon>
        <taxon>Methanobacteriota</taxon>
        <taxon>Methanomada group</taxon>
        <taxon>Methanobacteria</taxon>
        <taxon>Methanobacteriales</taxon>
        <taxon>Methanobacteriaceae</taxon>
        <taxon>Methanobacterium</taxon>
    </lineage>
</organism>
<feature type="transmembrane region" description="Helical" evidence="12">
    <location>
        <begin position="237"/>
        <end position="254"/>
    </location>
</feature>
<dbReference type="InterPro" id="IPR003824">
    <property type="entry name" value="UppP"/>
</dbReference>
<evidence type="ECO:0000256" key="5">
    <source>
        <dbReference type="ARBA" id="ARBA00022475"/>
    </source>
</evidence>
<comment type="catalytic activity">
    <reaction evidence="11 12">
        <text>di-trans,octa-cis-undecaprenyl diphosphate + H2O = di-trans,octa-cis-undecaprenyl phosphate + phosphate + H(+)</text>
        <dbReference type="Rhea" id="RHEA:28094"/>
        <dbReference type="ChEBI" id="CHEBI:15377"/>
        <dbReference type="ChEBI" id="CHEBI:15378"/>
        <dbReference type="ChEBI" id="CHEBI:43474"/>
        <dbReference type="ChEBI" id="CHEBI:58405"/>
        <dbReference type="ChEBI" id="CHEBI:60392"/>
        <dbReference type="EC" id="3.6.1.27"/>
    </reaction>
</comment>
<evidence type="ECO:0000256" key="1">
    <source>
        <dbReference type="ARBA" id="ARBA00004651"/>
    </source>
</evidence>
<dbReference type="HAMAP" id="MF_01006">
    <property type="entry name" value="Undec_diphosphatase"/>
    <property type="match status" value="1"/>
</dbReference>
<dbReference type="Proteomes" id="UP001068021">
    <property type="component" value="Unassembled WGS sequence"/>
</dbReference>
<dbReference type="EC" id="3.6.1.27" evidence="3 12"/>
<dbReference type="PANTHER" id="PTHR30622:SF2">
    <property type="entry name" value="UNDECAPRENYL-DIPHOSPHATASE"/>
    <property type="match status" value="1"/>
</dbReference>
<evidence type="ECO:0000256" key="6">
    <source>
        <dbReference type="ARBA" id="ARBA00022692"/>
    </source>
</evidence>
<protein>
    <recommendedName>
        <fullName evidence="4 12">Undecaprenyl-diphosphatase</fullName>
        <ecNumber evidence="3 12">3.6.1.27</ecNumber>
    </recommendedName>
    <alternativeName>
        <fullName evidence="10 12">Undecaprenyl pyrophosphate phosphatase</fullName>
    </alternativeName>
</protein>
<proteinExistence type="inferred from homology"/>
<dbReference type="RefSeq" id="WP_048081756.1">
    <property type="nucleotide sequence ID" value="NZ_JAPVER010000020.1"/>
</dbReference>
<keyword evidence="5 12" id="KW-1003">Cell membrane</keyword>
<comment type="function">
    <text evidence="12">Catalyzes the dephosphorylation of undecaprenyl diphosphate (UPP).</text>
</comment>
<name>A0A9E5DJF5_9EURY</name>
<dbReference type="GO" id="GO:0005886">
    <property type="term" value="C:plasma membrane"/>
    <property type="evidence" value="ECO:0007669"/>
    <property type="project" value="UniProtKB-SubCell"/>
</dbReference>
<sequence>MDIINILIGISIGVVQGLTEFLPVSSSAHLVFMHELTGFAPNLAFDILLHVGTLIAVVAYFWKDIAQMIMAFISSIMDIPRHRFIKGIKEDQFKKMAWFIIIGSIPAGLAAFLFKDLFESLFSNSTAVGFFLLITGFLLWGSERLSRRSSKTSLNSDNKVTLEKMNAKDALVIGTAQAFSIAPGISRSGSTISTGLFLGLERELAARFSFLLSIPAILGAAMVQINDISLGFDTNTGAFVAGLIAAAVSGYLAIKLMLKLIKERSLMIFAYYCWIVGLAAIVISLLF</sequence>
<evidence type="ECO:0000256" key="8">
    <source>
        <dbReference type="ARBA" id="ARBA00022989"/>
    </source>
</evidence>
<comment type="caution">
    <text evidence="14">The sequence shown here is derived from an EMBL/GenBank/DDBJ whole genome shotgun (WGS) entry which is preliminary data.</text>
</comment>
<dbReference type="AlphaFoldDB" id="A0A9E5DJF5"/>
<feature type="transmembrane region" description="Helical" evidence="12">
    <location>
        <begin position="43"/>
        <end position="62"/>
    </location>
</feature>
<dbReference type="GO" id="GO:0050380">
    <property type="term" value="F:undecaprenyl-diphosphatase activity"/>
    <property type="evidence" value="ECO:0007669"/>
    <property type="project" value="UniProtKB-UniRule"/>
</dbReference>
<evidence type="ECO:0000256" key="9">
    <source>
        <dbReference type="ARBA" id="ARBA00023136"/>
    </source>
</evidence>